<dbReference type="AlphaFoldDB" id="A0A1H4RDQ4"/>
<accession>A0A1H4RDQ4</accession>
<sequence>MDLHEKDMLAFARTWQPYGGNDDQILPEFGISEPTFYQRVLALLARPRTVGLGDEERKALITFCMAKLREYGYPQRDRPGMTRQRAIRHS</sequence>
<gene>
    <name evidence="1" type="ORF">SAMN04490239_3587</name>
</gene>
<evidence type="ECO:0008006" key="3">
    <source>
        <dbReference type="Google" id="ProtNLM"/>
    </source>
</evidence>
<name>A0A1H4RDQ4_9NOCA</name>
<dbReference type="RefSeq" id="WP_072937571.1">
    <property type="nucleotide sequence ID" value="NZ_FNSV01000005.1"/>
</dbReference>
<dbReference type="InterPro" id="IPR021678">
    <property type="entry name" value="DUF3263"/>
</dbReference>
<evidence type="ECO:0000313" key="1">
    <source>
        <dbReference type="EMBL" id="SEC29938.1"/>
    </source>
</evidence>
<organism evidence="1 2">
    <name type="scientific">Rhodococcus koreensis</name>
    <dbReference type="NCBI Taxonomy" id="99653"/>
    <lineage>
        <taxon>Bacteria</taxon>
        <taxon>Bacillati</taxon>
        <taxon>Actinomycetota</taxon>
        <taxon>Actinomycetes</taxon>
        <taxon>Mycobacteriales</taxon>
        <taxon>Nocardiaceae</taxon>
        <taxon>Rhodococcus</taxon>
    </lineage>
</organism>
<proteinExistence type="predicted"/>
<protein>
    <recommendedName>
        <fullName evidence="3">DUF3263 domain-containing protein</fullName>
    </recommendedName>
</protein>
<dbReference type="OrthoDB" id="4473003at2"/>
<dbReference type="Pfam" id="PF11662">
    <property type="entry name" value="DUF3263"/>
    <property type="match status" value="1"/>
</dbReference>
<keyword evidence="2" id="KW-1185">Reference proteome</keyword>
<evidence type="ECO:0000313" key="2">
    <source>
        <dbReference type="Proteomes" id="UP000183561"/>
    </source>
</evidence>
<reference evidence="2" key="1">
    <citation type="submission" date="2016-10" db="EMBL/GenBank/DDBJ databases">
        <authorList>
            <person name="Varghese N."/>
            <person name="Submissions S."/>
        </authorList>
    </citation>
    <scope>NUCLEOTIDE SEQUENCE [LARGE SCALE GENOMIC DNA]</scope>
    <source>
        <strain evidence="2">DSM 44498</strain>
    </source>
</reference>
<dbReference type="EMBL" id="FNSV01000005">
    <property type="protein sequence ID" value="SEC29938.1"/>
    <property type="molecule type" value="Genomic_DNA"/>
</dbReference>
<dbReference type="Proteomes" id="UP000183561">
    <property type="component" value="Unassembled WGS sequence"/>
</dbReference>